<comment type="caution">
    <text evidence="2">The sequence shown here is derived from an EMBL/GenBank/DDBJ whole genome shotgun (WGS) entry which is preliminary data.</text>
</comment>
<protein>
    <recommendedName>
        <fullName evidence="4">Pectate lyase</fullName>
    </recommendedName>
</protein>
<reference evidence="2 3" key="1">
    <citation type="submission" date="2022-06" db="EMBL/GenBank/DDBJ databases">
        <title>Whole genome sequence of Streptomyces griseoincarnatus RB7AG.</title>
        <authorList>
            <person name="Ray L."/>
            <person name="Behera S."/>
            <person name="Panda A.N."/>
        </authorList>
    </citation>
    <scope>NUCLEOTIDE SEQUENCE [LARGE SCALE GENOMIC DNA]</scope>
    <source>
        <strain evidence="2 3">RB7AG</strain>
    </source>
</reference>
<dbReference type="InterPro" id="IPR011050">
    <property type="entry name" value="Pectin_lyase_fold/virulence"/>
</dbReference>
<evidence type="ECO:0000313" key="2">
    <source>
        <dbReference type="EMBL" id="MCM2515577.1"/>
    </source>
</evidence>
<evidence type="ECO:0000313" key="3">
    <source>
        <dbReference type="Proteomes" id="UP001523263"/>
    </source>
</evidence>
<accession>A0ABT0VW48</accession>
<keyword evidence="1" id="KW-0732">Signal</keyword>
<dbReference type="Gene3D" id="2.160.20.10">
    <property type="entry name" value="Single-stranded right-handed beta-helix, Pectin lyase-like"/>
    <property type="match status" value="1"/>
</dbReference>
<keyword evidence="3" id="KW-1185">Reference proteome</keyword>
<feature type="chain" id="PRO_5045169770" description="Pectate lyase" evidence="1">
    <location>
        <begin position="34"/>
        <end position="325"/>
    </location>
</feature>
<dbReference type="RefSeq" id="WP_251099059.1">
    <property type="nucleotide sequence ID" value="NZ_JAMQBH010000010.1"/>
</dbReference>
<evidence type="ECO:0000256" key="1">
    <source>
        <dbReference type="SAM" id="SignalP"/>
    </source>
</evidence>
<proteinExistence type="predicted"/>
<dbReference type="InterPro" id="IPR012334">
    <property type="entry name" value="Pectin_lyas_fold"/>
</dbReference>
<dbReference type="SUPFAM" id="SSF51126">
    <property type="entry name" value="Pectin lyase-like"/>
    <property type="match status" value="1"/>
</dbReference>
<dbReference type="PROSITE" id="PS51318">
    <property type="entry name" value="TAT"/>
    <property type="match status" value="1"/>
</dbReference>
<feature type="signal peptide" evidence="1">
    <location>
        <begin position="1"/>
        <end position="33"/>
    </location>
</feature>
<evidence type="ECO:0008006" key="4">
    <source>
        <dbReference type="Google" id="ProtNLM"/>
    </source>
</evidence>
<dbReference type="EMBL" id="JAMQBH010000010">
    <property type="protein sequence ID" value="MCM2515577.1"/>
    <property type="molecule type" value="Genomic_DNA"/>
</dbReference>
<name>A0ABT0VW48_STRGI</name>
<organism evidence="2 3">
    <name type="scientific">Streptomyces griseoincarnatus</name>
    <dbReference type="NCBI Taxonomy" id="29305"/>
    <lineage>
        <taxon>Bacteria</taxon>
        <taxon>Bacillati</taxon>
        <taxon>Actinomycetota</taxon>
        <taxon>Actinomycetes</taxon>
        <taxon>Kitasatosporales</taxon>
        <taxon>Streptomycetaceae</taxon>
        <taxon>Streptomyces</taxon>
        <taxon>Streptomyces griseoincarnatus group</taxon>
    </lineage>
</organism>
<dbReference type="Proteomes" id="UP001523263">
    <property type="component" value="Unassembled WGS sequence"/>
</dbReference>
<sequence length="325" mass="34806">MARHNRNSRRRLKTAGAAVAAAGFIAAGSVALADTPQRQAAEGPEVINGVATYHSDTTIGRLSVPSSWKKIVIGENVTLRGNFLIPDSRSAALTIQGENASTSKLVGNGGHVKDPDHAAVSTGARIDLTLRTFTSLNPRFYHIIAKKAKVLASGIRVIDDRDEYHNNSDGFGGGDGSVIENSYFDTWDDTFKIYNGDLTVRNTTVLHNGNGAPVQMAWGDYGHGTLIADGLKVVSHSQKHYNQGVFSWAGGVQSDSRTVKLTGRGLIRSTAPGMRTAPLYVWKDNVRNKTINVMGGECAVLRSTASNTVFEPGARNNKVNVTDCV</sequence>
<gene>
    <name evidence="2" type="ORF">NC658_20290</name>
</gene>
<dbReference type="InterPro" id="IPR006311">
    <property type="entry name" value="TAT_signal"/>
</dbReference>